<dbReference type="AlphaFoldDB" id="A0A1J8QHA5"/>
<feature type="domain" description="Protein kinase" evidence="4">
    <location>
        <begin position="1"/>
        <end position="155"/>
    </location>
</feature>
<evidence type="ECO:0000313" key="6">
    <source>
        <dbReference type="Proteomes" id="UP000183567"/>
    </source>
</evidence>
<dbReference type="EMBL" id="LVVM01004517">
    <property type="protein sequence ID" value="OJA12752.1"/>
    <property type="molecule type" value="Genomic_DNA"/>
</dbReference>
<protein>
    <recommendedName>
        <fullName evidence="7">FHA domain-containing protein</fullName>
    </recommendedName>
</protein>
<evidence type="ECO:0000256" key="2">
    <source>
        <dbReference type="SAM" id="MobiDB-lite"/>
    </source>
</evidence>
<feature type="domain" description="FHA" evidence="3">
    <location>
        <begin position="278"/>
        <end position="336"/>
    </location>
</feature>
<comment type="similarity">
    <text evidence="1">Belongs to the protein kinase superfamily. CAMK Ser/Thr protein kinase family. CHEK2 subfamily.</text>
</comment>
<accession>A0A1J8QHA5</accession>
<dbReference type="GO" id="GO:0005524">
    <property type="term" value="F:ATP binding"/>
    <property type="evidence" value="ECO:0007669"/>
    <property type="project" value="InterPro"/>
</dbReference>
<keyword evidence="6" id="KW-1185">Reference proteome</keyword>
<evidence type="ECO:0000259" key="3">
    <source>
        <dbReference type="PROSITE" id="PS50006"/>
    </source>
</evidence>
<dbReference type="InterPro" id="IPR008984">
    <property type="entry name" value="SMAD_FHA_dom_sf"/>
</dbReference>
<dbReference type="PANTHER" id="PTHR15715:SF37">
    <property type="entry name" value="LD47843P"/>
    <property type="match status" value="1"/>
</dbReference>
<evidence type="ECO:0008006" key="7">
    <source>
        <dbReference type="Google" id="ProtNLM"/>
    </source>
</evidence>
<dbReference type="InterPro" id="IPR000253">
    <property type="entry name" value="FHA_dom"/>
</dbReference>
<dbReference type="InterPro" id="IPR011009">
    <property type="entry name" value="Kinase-like_dom_sf"/>
</dbReference>
<evidence type="ECO:0000256" key="1">
    <source>
        <dbReference type="ARBA" id="ARBA00005575"/>
    </source>
</evidence>
<dbReference type="PROSITE" id="PS50011">
    <property type="entry name" value="PROTEIN_KINASE_DOM"/>
    <property type="match status" value="1"/>
</dbReference>
<sequence>MTNQLFTSNVLVHGNGRACLAGFGSTIVMEDSTSSLTSNINGNFRWVAAELLEVPDDYEGHEAAAVSLSTECDIYSFGSVALQVLFMDVRDAFPKHPNDCSIDMLWTDATRLLDDTHRLPEGFFHDTSGDVQFYRASASLPLRPRTPLSRISSFFHRLRSIFYQSQQEVAKYEDDKIIYNTSHLETCAAEEMASPKLTHPSLDPPDILTNATSRLTESNDTHDELFSGQLGEGNPSAKKSSINDNSIAPSHRIRLVPHFDSFHFEPISRDLTDGDTPLRIGRFIDRQAINTVATDKLAFKSKAVSWAHAEIWSDNGKINIKDTKSSGGTFVNHLRLSPANSESMPHQLKDGDIVQLGVDCQDGIEEVHQYVRFTIEMGSESQVAINAFNSLSDLTDYFDTPASAHSTSNYEEEENKRGEDKDDEDELRPMEGEVQRKTYTPAYSDTAATEEQTRQESTHASDSLQDLTDELQGRSNYPITSGGFGDIWKCELVKLNETVQVGPILVAISYQS</sequence>
<reference evidence="5 6" key="1">
    <citation type="submission" date="2016-03" db="EMBL/GenBank/DDBJ databases">
        <title>Comparative genomics of the ectomycorrhizal sister species Rhizopogon vinicolor and Rhizopogon vesiculosus (Basidiomycota: Boletales) reveals a divergence of the mating type B locus.</title>
        <authorList>
            <person name="Mujic A.B."/>
            <person name="Kuo A."/>
            <person name="Tritt A."/>
            <person name="Lipzen A."/>
            <person name="Chen C."/>
            <person name="Johnson J."/>
            <person name="Sharma A."/>
            <person name="Barry K."/>
            <person name="Grigoriev I.V."/>
            <person name="Spatafora J.W."/>
        </authorList>
    </citation>
    <scope>NUCLEOTIDE SEQUENCE [LARGE SCALE GENOMIC DNA]</scope>
    <source>
        <strain evidence="5 6">AM-OR11-056</strain>
    </source>
</reference>
<comment type="caution">
    <text evidence="5">The sequence shown here is derived from an EMBL/GenBank/DDBJ whole genome shotgun (WGS) entry which is preliminary data.</text>
</comment>
<gene>
    <name evidence="5" type="ORF">AZE42_11407</name>
</gene>
<dbReference type="OrthoDB" id="346907at2759"/>
<feature type="region of interest" description="Disordered" evidence="2">
    <location>
        <begin position="402"/>
        <end position="463"/>
    </location>
</feature>
<dbReference type="Proteomes" id="UP000183567">
    <property type="component" value="Unassembled WGS sequence"/>
</dbReference>
<dbReference type="SUPFAM" id="SSF49879">
    <property type="entry name" value="SMAD/FHA domain"/>
    <property type="match status" value="1"/>
</dbReference>
<dbReference type="PANTHER" id="PTHR15715">
    <property type="entry name" value="CENTROSOMAL PROTEIN OF 170 KDA"/>
    <property type="match status" value="1"/>
</dbReference>
<feature type="region of interest" description="Disordered" evidence="2">
    <location>
        <begin position="220"/>
        <end position="244"/>
    </location>
</feature>
<name>A0A1J8QHA5_9AGAM</name>
<evidence type="ECO:0000313" key="5">
    <source>
        <dbReference type="EMBL" id="OJA12752.1"/>
    </source>
</evidence>
<dbReference type="InterPro" id="IPR051176">
    <property type="entry name" value="Cent_Immune-Sig_Mod"/>
</dbReference>
<dbReference type="PROSITE" id="PS50006">
    <property type="entry name" value="FHA_DOMAIN"/>
    <property type="match status" value="1"/>
</dbReference>
<dbReference type="GO" id="GO:0004672">
    <property type="term" value="F:protein kinase activity"/>
    <property type="evidence" value="ECO:0007669"/>
    <property type="project" value="InterPro"/>
</dbReference>
<proteinExistence type="inferred from homology"/>
<evidence type="ECO:0000259" key="4">
    <source>
        <dbReference type="PROSITE" id="PS50011"/>
    </source>
</evidence>
<dbReference type="SMART" id="SM00240">
    <property type="entry name" value="FHA"/>
    <property type="match status" value="1"/>
</dbReference>
<dbReference type="STRING" id="180088.A0A1J8QHA5"/>
<organism evidence="5 6">
    <name type="scientific">Rhizopogon vesiculosus</name>
    <dbReference type="NCBI Taxonomy" id="180088"/>
    <lineage>
        <taxon>Eukaryota</taxon>
        <taxon>Fungi</taxon>
        <taxon>Dikarya</taxon>
        <taxon>Basidiomycota</taxon>
        <taxon>Agaricomycotina</taxon>
        <taxon>Agaricomycetes</taxon>
        <taxon>Agaricomycetidae</taxon>
        <taxon>Boletales</taxon>
        <taxon>Suillineae</taxon>
        <taxon>Rhizopogonaceae</taxon>
        <taxon>Rhizopogon</taxon>
    </lineage>
</organism>
<dbReference type="Gene3D" id="2.60.200.20">
    <property type="match status" value="1"/>
</dbReference>
<dbReference type="InterPro" id="IPR000719">
    <property type="entry name" value="Prot_kinase_dom"/>
</dbReference>
<feature type="compositionally biased region" description="Basic and acidic residues" evidence="2">
    <location>
        <begin position="427"/>
        <end position="436"/>
    </location>
</feature>
<feature type="compositionally biased region" description="Polar residues" evidence="2">
    <location>
        <begin position="437"/>
        <end position="450"/>
    </location>
</feature>
<dbReference type="Gene3D" id="1.10.510.10">
    <property type="entry name" value="Transferase(Phosphotransferase) domain 1"/>
    <property type="match status" value="1"/>
</dbReference>
<dbReference type="SUPFAM" id="SSF56112">
    <property type="entry name" value="Protein kinase-like (PK-like)"/>
    <property type="match status" value="1"/>
</dbReference>
<dbReference type="Pfam" id="PF00498">
    <property type="entry name" value="FHA"/>
    <property type="match status" value="1"/>
</dbReference>